<evidence type="ECO:0000313" key="1">
    <source>
        <dbReference type="EMBL" id="CAK8988605.1"/>
    </source>
</evidence>
<reference evidence="1 2" key="1">
    <citation type="submission" date="2024-02" db="EMBL/GenBank/DDBJ databases">
        <authorList>
            <person name="Chen Y."/>
            <person name="Shah S."/>
            <person name="Dougan E. K."/>
            <person name="Thang M."/>
            <person name="Chan C."/>
        </authorList>
    </citation>
    <scope>NUCLEOTIDE SEQUENCE [LARGE SCALE GENOMIC DNA]</scope>
</reference>
<accession>A0ABP0HEV4</accession>
<evidence type="ECO:0000313" key="2">
    <source>
        <dbReference type="Proteomes" id="UP001642464"/>
    </source>
</evidence>
<gene>
    <name evidence="1" type="ORF">SCF082_LOCUS1465</name>
</gene>
<comment type="caution">
    <text evidence="1">The sequence shown here is derived from an EMBL/GenBank/DDBJ whole genome shotgun (WGS) entry which is preliminary data.</text>
</comment>
<proteinExistence type="predicted"/>
<sequence length="129" mass="14848">MMMQRPLTQSRLHPQTGRSVRLEVLVPPFVVGWALRLLGGCEPRWEQLVQGWKEVVGSRHLETVQHWGQPAKVQRWQLQVQDWGQLEAQVLDWGELEVQVRGQLEVRVELGKVKSQLEVKSWVVGQGLA</sequence>
<name>A0ABP0HEV4_9DINO</name>
<dbReference type="Proteomes" id="UP001642464">
    <property type="component" value="Unassembled WGS sequence"/>
</dbReference>
<protein>
    <submittedName>
        <fullName evidence="1">Uncharacterized protein</fullName>
    </submittedName>
</protein>
<dbReference type="EMBL" id="CAXAMM010000714">
    <property type="protein sequence ID" value="CAK8988605.1"/>
    <property type="molecule type" value="Genomic_DNA"/>
</dbReference>
<organism evidence="1 2">
    <name type="scientific">Durusdinium trenchii</name>
    <dbReference type="NCBI Taxonomy" id="1381693"/>
    <lineage>
        <taxon>Eukaryota</taxon>
        <taxon>Sar</taxon>
        <taxon>Alveolata</taxon>
        <taxon>Dinophyceae</taxon>
        <taxon>Suessiales</taxon>
        <taxon>Symbiodiniaceae</taxon>
        <taxon>Durusdinium</taxon>
    </lineage>
</organism>
<keyword evidence="2" id="KW-1185">Reference proteome</keyword>